<accession>A0A108U9W4</accession>
<comment type="similarity">
    <text evidence="2">Belongs to the FliP/MopC/SpaP family.</text>
</comment>
<organism evidence="9 10">
    <name type="scientific">Lysobacter capsici AZ78</name>
    <dbReference type="NCBI Taxonomy" id="1444315"/>
    <lineage>
        <taxon>Bacteria</taxon>
        <taxon>Pseudomonadati</taxon>
        <taxon>Pseudomonadota</taxon>
        <taxon>Gammaproteobacteria</taxon>
        <taxon>Lysobacterales</taxon>
        <taxon>Lysobacteraceae</taxon>
        <taxon>Lysobacter</taxon>
    </lineage>
</organism>
<evidence type="ECO:0000256" key="1">
    <source>
        <dbReference type="ARBA" id="ARBA00004651"/>
    </source>
</evidence>
<dbReference type="PANTHER" id="PTHR30587">
    <property type="entry name" value="FLAGELLAR BIOSYNTHETIC PROTEIN FLIP"/>
    <property type="match status" value="1"/>
</dbReference>
<keyword evidence="3" id="KW-1003">Cell membrane</keyword>
<dbReference type="PROSITE" id="PS01060">
    <property type="entry name" value="FLIP_1"/>
    <property type="match status" value="1"/>
</dbReference>
<feature type="region of interest" description="Disordered" evidence="7">
    <location>
        <begin position="153"/>
        <end position="172"/>
    </location>
</feature>
<evidence type="ECO:0000256" key="7">
    <source>
        <dbReference type="SAM" id="MobiDB-lite"/>
    </source>
</evidence>
<evidence type="ECO:0000256" key="4">
    <source>
        <dbReference type="ARBA" id="ARBA00022692"/>
    </source>
</evidence>
<feature type="transmembrane region" description="Helical" evidence="8">
    <location>
        <begin position="252"/>
        <end position="276"/>
    </location>
</feature>
<dbReference type="EMBL" id="JAJA02000001">
    <property type="protein sequence ID" value="KWS05236.1"/>
    <property type="molecule type" value="Genomic_DNA"/>
</dbReference>
<dbReference type="InterPro" id="IPR005838">
    <property type="entry name" value="T3SS_IM_P"/>
</dbReference>
<dbReference type="Pfam" id="PF00813">
    <property type="entry name" value="FliP"/>
    <property type="match status" value="2"/>
</dbReference>
<reference evidence="9 10" key="1">
    <citation type="journal article" date="2014" name="Genome Announc.">
        <title>Draft Genome Sequence of Lysobacter capsici AZ78, a Bacterium Antagonistic to Plant-Pathogenic Oomycetes.</title>
        <authorList>
            <person name="Puopolo G."/>
            <person name="Sonego P."/>
            <person name="Engelen K."/>
            <person name="Pertot I."/>
        </authorList>
    </citation>
    <scope>NUCLEOTIDE SEQUENCE [LARGE SCALE GENOMIC DNA]</scope>
    <source>
        <strain evidence="9 10">AZ78</strain>
    </source>
</reference>
<protein>
    <submittedName>
        <fullName evidence="9">Flagellar biosynthesis protein FliP</fullName>
    </submittedName>
</protein>
<keyword evidence="10" id="KW-1185">Reference proteome</keyword>
<feature type="compositionally biased region" description="Low complexity" evidence="7">
    <location>
        <begin position="153"/>
        <end position="169"/>
    </location>
</feature>
<dbReference type="Proteomes" id="UP000023435">
    <property type="component" value="Unassembled WGS sequence"/>
</dbReference>
<evidence type="ECO:0000256" key="2">
    <source>
        <dbReference type="ARBA" id="ARBA00006257"/>
    </source>
</evidence>
<keyword evidence="6 8" id="KW-0472">Membrane</keyword>
<evidence type="ECO:0000313" key="9">
    <source>
        <dbReference type="EMBL" id="KWS05236.1"/>
    </source>
</evidence>
<feature type="transmembrane region" description="Helical" evidence="8">
    <location>
        <begin position="288"/>
        <end position="308"/>
    </location>
</feature>
<sequence length="310" mass="31606">MDFSSFSPALVLITVVSLALAPFVAVMVTSFTKIVVVLSLLRNALGLQQVPPNVVINGLAIVLSIYVMYPVILETHDAINARMSGTTVAAATQGQPPGTAAATTPATATPATAAAPGVAAAPGAVPAATAAAAATVPAAPAAAPATTTTNTATAQAAAPAAGAKRPAAPSALLGGTGKMDTTRLLQMMDAGKEPLRAFLIKHSSDAERAFFLRSAQRLLPPNARADISVNDFLVVIPAFTVSELTAAFQIGFLIFLPFLIIDLVVSNILLSLGMMMLSPTTVSLPFKLLLFVLIGGWAKLVHGLVLTYGG</sequence>
<evidence type="ECO:0000313" key="10">
    <source>
        <dbReference type="Proteomes" id="UP000023435"/>
    </source>
</evidence>
<dbReference type="RefSeq" id="WP_036113391.1">
    <property type="nucleotide sequence ID" value="NZ_JAJA02000001.1"/>
</dbReference>
<keyword evidence="9" id="KW-0966">Cell projection</keyword>
<name>A0A108U9W4_9GAMM</name>
<keyword evidence="4 8" id="KW-0812">Transmembrane</keyword>
<keyword evidence="9" id="KW-0282">Flagellum</keyword>
<dbReference type="PANTHER" id="PTHR30587:SF2">
    <property type="entry name" value="SURFACE PRESENTATION OF ANTIGENS PROTEIN SPAP"/>
    <property type="match status" value="1"/>
</dbReference>
<dbReference type="AlphaFoldDB" id="A0A108U9W4"/>
<comment type="subcellular location">
    <subcellularLocation>
        <location evidence="1">Cell membrane</location>
        <topology evidence="1">Multi-pass membrane protein</topology>
    </subcellularLocation>
</comment>
<dbReference type="PROSITE" id="PS01061">
    <property type="entry name" value="FLIP_2"/>
    <property type="match status" value="1"/>
</dbReference>
<evidence type="ECO:0000256" key="6">
    <source>
        <dbReference type="ARBA" id="ARBA00023136"/>
    </source>
</evidence>
<feature type="transmembrane region" description="Helical" evidence="8">
    <location>
        <begin position="54"/>
        <end position="73"/>
    </location>
</feature>
<evidence type="ECO:0000256" key="3">
    <source>
        <dbReference type="ARBA" id="ARBA00022475"/>
    </source>
</evidence>
<gene>
    <name evidence="9" type="ORF">AZ78_2787</name>
</gene>
<evidence type="ECO:0000256" key="8">
    <source>
        <dbReference type="SAM" id="Phobius"/>
    </source>
</evidence>
<keyword evidence="9" id="KW-0969">Cilium</keyword>
<evidence type="ECO:0000256" key="5">
    <source>
        <dbReference type="ARBA" id="ARBA00022989"/>
    </source>
</evidence>
<dbReference type="GO" id="GO:0009306">
    <property type="term" value="P:protein secretion"/>
    <property type="evidence" value="ECO:0007669"/>
    <property type="project" value="InterPro"/>
</dbReference>
<comment type="caution">
    <text evidence="9">The sequence shown here is derived from an EMBL/GenBank/DDBJ whole genome shotgun (WGS) entry which is preliminary data.</text>
</comment>
<dbReference type="PRINTS" id="PR01302">
    <property type="entry name" value="TYPE3IMPPROT"/>
</dbReference>
<proteinExistence type="inferred from homology"/>
<keyword evidence="5 8" id="KW-1133">Transmembrane helix</keyword>
<dbReference type="GO" id="GO:0005886">
    <property type="term" value="C:plasma membrane"/>
    <property type="evidence" value="ECO:0007669"/>
    <property type="project" value="UniProtKB-SubCell"/>
</dbReference>